<keyword evidence="7" id="KW-0067">ATP-binding</keyword>
<name>A0A7W8QH32_9ACTN</name>
<dbReference type="PANTHER" id="PTHR43152:SF2">
    <property type="entry name" value="DRUG RESISTANCE ABC TRANSPORTER"/>
    <property type="match status" value="1"/>
</dbReference>
<sequence length="768" mass="82628">MATATERFGAAPPIVIEGARVHNLKDVSLEIPKNAITVFTGVSGSGKSSLVFGTLAMESHRQLNETYPLHIRSLLPRYEKPEADLLDNLAVAIVVDQRPPGGNSRSTVGTMTDVHPLLRLLFSRAGHPVAGPSSAYSFNTPAGMCPECEGIGRAVRIDHDAFFDTSRSLSGGAVLFPLFAESSAFPYELYRRTGLLDPDKPLRDYTDREWEDLLRGGRDGTVKIELTAEEGGFSLGYEGLEDRFRRLYLNRDISAMSRRTREAVRAVTTEGTCPACDGRRLNPAALATRVAGRTIAEMTAMEAEDLVGVLEEVDHPQGTPIARAAARSVRRLCDIGLGYLSLDRETPTLSGGEAQRIKTVRHLGSALTGVTYIFDEPSTGLHPHDVGRLNRLLLRLRDRGNTVLVVEHDRDVIAVADHVVDMGPGAGSHGGRVVYQGDVDGLRRADTRTGQCLRRSTGLKEKVRTPTGALEITGATLHNLRDVSVRVPTGVLTVVTGVAGSGKSTLIGRVLVERHPGAVVVDQSAVSASSRSTPASYLGVMDVIRKRFAEASGAEPGLFSFNSKGACKACGGRGETVTEMAMMDPVTTVCEECGGSRFDAAVLEHRLRGKAITEVLAMTAEEARSFFTGRGERKVVRAMERLEEVGLGYLTLGQELSSLSGGERQRLKLATRLGETGAVYVMDEPTTGLHMADVEVLLGLLDRLVDEGNTVVLVEHDLDVLKRADHVIDMGPGGGRHGGRVLFEGTPAELAGRPDSVTAEHLRRDLEG</sequence>
<keyword evidence="10" id="KW-0234">DNA repair</keyword>
<dbReference type="GO" id="GO:0005737">
    <property type="term" value="C:cytoplasm"/>
    <property type="evidence" value="ECO:0007669"/>
    <property type="project" value="UniProtKB-SubCell"/>
</dbReference>
<feature type="domain" description="ABC transporter" evidence="14">
    <location>
        <begin position="3"/>
        <end position="449"/>
    </location>
</feature>
<evidence type="ECO:0000256" key="8">
    <source>
        <dbReference type="ARBA" id="ARBA00022881"/>
    </source>
</evidence>
<evidence type="ECO:0000256" key="3">
    <source>
        <dbReference type="ARBA" id="ARBA00022737"/>
    </source>
</evidence>
<evidence type="ECO:0000256" key="13">
    <source>
        <dbReference type="ARBA" id="ARBA00042156"/>
    </source>
</evidence>
<dbReference type="Pfam" id="PF00005">
    <property type="entry name" value="ABC_tran"/>
    <property type="match status" value="1"/>
</dbReference>
<evidence type="ECO:0000256" key="12">
    <source>
        <dbReference type="ARBA" id="ARBA00039316"/>
    </source>
</evidence>
<evidence type="ECO:0000256" key="10">
    <source>
        <dbReference type="ARBA" id="ARBA00023204"/>
    </source>
</evidence>
<evidence type="ECO:0000256" key="2">
    <source>
        <dbReference type="ARBA" id="ARBA00022490"/>
    </source>
</evidence>
<feature type="domain" description="ABC transporter" evidence="14">
    <location>
        <begin position="463"/>
        <end position="763"/>
    </location>
</feature>
<keyword evidence="8" id="KW-0267">Excision nuclease</keyword>
<reference evidence="15 16" key="1">
    <citation type="submission" date="2020-08" db="EMBL/GenBank/DDBJ databases">
        <title>Sequencing the genomes of 1000 actinobacteria strains.</title>
        <authorList>
            <person name="Klenk H.-P."/>
        </authorList>
    </citation>
    <scope>NUCLEOTIDE SEQUENCE [LARGE SCALE GENOMIC DNA]</scope>
    <source>
        <strain evidence="15 16">DSM 44551</strain>
    </source>
</reference>
<evidence type="ECO:0000313" key="15">
    <source>
        <dbReference type="EMBL" id="MBB5430322.1"/>
    </source>
</evidence>
<dbReference type="EMBL" id="JACHDB010000001">
    <property type="protein sequence ID" value="MBB5430322.1"/>
    <property type="molecule type" value="Genomic_DNA"/>
</dbReference>
<dbReference type="PANTHER" id="PTHR43152">
    <property type="entry name" value="UVRABC SYSTEM PROTEIN A"/>
    <property type="match status" value="1"/>
</dbReference>
<dbReference type="Proteomes" id="UP000572635">
    <property type="component" value="Unassembled WGS sequence"/>
</dbReference>
<dbReference type="GO" id="GO:0016887">
    <property type="term" value="F:ATP hydrolysis activity"/>
    <property type="evidence" value="ECO:0007669"/>
    <property type="project" value="InterPro"/>
</dbReference>
<dbReference type="SUPFAM" id="SSF52540">
    <property type="entry name" value="P-loop containing nucleoside triphosphate hydrolases"/>
    <property type="match status" value="2"/>
</dbReference>
<comment type="caution">
    <text evidence="15">The sequence shown here is derived from an EMBL/GenBank/DDBJ whole genome shotgun (WGS) entry which is preliminary data.</text>
</comment>
<evidence type="ECO:0000256" key="11">
    <source>
        <dbReference type="ARBA" id="ARBA00038000"/>
    </source>
</evidence>
<dbReference type="PROSITE" id="PS50893">
    <property type="entry name" value="ABC_TRANSPORTER_2"/>
    <property type="match status" value="2"/>
</dbReference>
<evidence type="ECO:0000313" key="16">
    <source>
        <dbReference type="Proteomes" id="UP000572635"/>
    </source>
</evidence>
<dbReference type="InterPro" id="IPR003593">
    <property type="entry name" value="AAA+_ATPase"/>
</dbReference>
<evidence type="ECO:0000256" key="6">
    <source>
        <dbReference type="ARBA" id="ARBA00022769"/>
    </source>
</evidence>
<evidence type="ECO:0000256" key="4">
    <source>
        <dbReference type="ARBA" id="ARBA00022741"/>
    </source>
</evidence>
<keyword evidence="9" id="KW-0238">DNA-binding</keyword>
<comment type="subcellular location">
    <subcellularLocation>
        <location evidence="1">Cytoplasm</location>
    </subcellularLocation>
</comment>
<proteinExistence type="inferred from homology"/>
<keyword evidence="5" id="KW-0227">DNA damage</keyword>
<organism evidence="15 16">
    <name type="scientific">Nocardiopsis composta</name>
    <dbReference type="NCBI Taxonomy" id="157465"/>
    <lineage>
        <taxon>Bacteria</taxon>
        <taxon>Bacillati</taxon>
        <taxon>Actinomycetota</taxon>
        <taxon>Actinomycetes</taxon>
        <taxon>Streptosporangiales</taxon>
        <taxon>Nocardiopsidaceae</taxon>
        <taxon>Nocardiopsis</taxon>
    </lineage>
</organism>
<dbReference type="InterPro" id="IPR027417">
    <property type="entry name" value="P-loop_NTPase"/>
</dbReference>
<evidence type="ECO:0000259" key="14">
    <source>
        <dbReference type="PROSITE" id="PS50893"/>
    </source>
</evidence>
<dbReference type="Gene3D" id="3.40.50.300">
    <property type="entry name" value="P-loop containing nucleotide triphosphate hydrolases"/>
    <property type="match status" value="2"/>
</dbReference>
<keyword evidence="16" id="KW-1185">Reference proteome</keyword>
<dbReference type="GO" id="GO:0003677">
    <property type="term" value="F:DNA binding"/>
    <property type="evidence" value="ECO:0007669"/>
    <property type="project" value="UniProtKB-KW"/>
</dbReference>
<dbReference type="Gene3D" id="1.10.8.280">
    <property type="entry name" value="ABC transporter ATPase domain-like"/>
    <property type="match status" value="1"/>
</dbReference>
<dbReference type="Gene3D" id="1.20.1580.10">
    <property type="entry name" value="ABC transporter ATPase like domain"/>
    <property type="match status" value="2"/>
</dbReference>
<dbReference type="GO" id="GO:0005524">
    <property type="term" value="F:ATP binding"/>
    <property type="evidence" value="ECO:0007669"/>
    <property type="project" value="UniProtKB-KW"/>
</dbReference>
<dbReference type="SMART" id="SM00382">
    <property type="entry name" value="AAA"/>
    <property type="match status" value="2"/>
</dbReference>
<evidence type="ECO:0000256" key="9">
    <source>
        <dbReference type="ARBA" id="ARBA00023125"/>
    </source>
</evidence>
<evidence type="ECO:0000256" key="5">
    <source>
        <dbReference type="ARBA" id="ARBA00022763"/>
    </source>
</evidence>
<dbReference type="GO" id="GO:0006281">
    <property type="term" value="P:DNA repair"/>
    <property type="evidence" value="ECO:0007669"/>
    <property type="project" value="UniProtKB-KW"/>
</dbReference>
<dbReference type="GO" id="GO:0004518">
    <property type="term" value="F:nuclease activity"/>
    <property type="evidence" value="ECO:0007669"/>
    <property type="project" value="UniProtKB-KW"/>
</dbReference>
<dbReference type="InterPro" id="IPR003439">
    <property type="entry name" value="ABC_transporter-like_ATP-bd"/>
</dbReference>
<keyword evidence="3" id="KW-0677">Repeat</keyword>
<evidence type="ECO:0000256" key="1">
    <source>
        <dbReference type="ARBA" id="ARBA00004496"/>
    </source>
</evidence>
<dbReference type="AlphaFoldDB" id="A0A7W8QH32"/>
<comment type="similarity">
    <text evidence="11">Belongs to the ABC transporter superfamily. UvrA family.</text>
</comment>
<accession>A0A7W8QH32</accession>
<keyword evidence="4" id="KW-0547">Nucleotide-binding</keyword>
<evidence type="ECO:0000256" key="7">
    <source>
        <dbReference type="ARBA" id="ARBA00022840"/>
    </source>
</evidence>
<keyword evidence="2" id="KW-0963">Cytoplasm</keyword>
<keyword evidence="6" id="KW-0228">DNA excision</keyword>
<dbReference type="RefSeq" id="WP_184388111.1">
    <property type="nucleotide sequence ID" value="NZ_JACHDB010000001.1"/>
</dbReference>
<protein>
    <recommendedName>
        <fullName evidence="12">UvrABC system protein A</fullName>
    </recommendedName>
    <alternativeName>
        <fullName evidence="13">Excinuclease ABC subunit A</fullName>
    </alternativeName>
</protein>
<gene>
    <name evidence="15" type="ORF">HDA36_000406</name>
</gene>